<feature type="region of interest" description="Disordered" evidence="1">
    <location>
        <begin position="410"/>
        <end position="437"/>
    </location>
</feature>
<name>A0ABD3M441_9STRA</name>
<feature type="domain" description="DUF7495" evidence="3">
    <location>
        <begin position="937"/>
        <end position="1055"/>
    </location>
</feature>
<organism evidence="4 5">
    <name type="scientific">Discostella pseudostelligera</name>
    <dbReference type="NCBI Taxonomy" id="259834"/>
    <lineage>
        <taxon>Eukaryota</taxon>
        <taxon>Sar</taxon>
        <taxon>Stramenopiles</taxon>
        <taxon>Ochrophyta</taxon>
        <taxon>Bacillariophyta</taxon>
        <taxon>Coscinodiscophyceae</taxon>
        <taxon>Thalassiosirophycidae</taxon>
        <taxon>Stephanodiscales</taxon>
        <taxon>Stephanodiscaceae</taxon>
        <taxon>Discostella</taxon>
    </lineage>
</organism>
<evidence type="ECO:0000313" key="5">
    <source>
        <dbReference type="Proteomes" id="UP001530293"/>
    </source>
</evidence>
<keyword evidence="2" id="KW-1133">Transmembrane helix</keyword>
<keyword evidence="2" id="KW-0812">Transmembrane</keyword>
<feature type="domain" description="DUF7495" evidence="3">
    <location>
        <begin position="1074"/>
        <end position="1185"/>
    </location>
</feature>
<keyword evidence="2" id="KW-0472">Membrane</keyword>
<feature type="domain" description="DUF7495" evidence="3">
    <location>
        <begin position="461"/>
        <end position="590"/>
    </location>
</feature>
<feature type="compositionally biased region" description="Low complexity" evidence="1">
    <location>
        <begin position="219"/>
        <end position="237"/>
    </location>
</feature>
<feature type="domain" description="DUF7495" evidence="3">
    <location>
        <begin position="291"/>
        <end position="398"/>
    </location>
</feature>
<evidence type="ECO:0000256" key="1">
    <source>
        <dbReference type="SAM" id="MobiDB-lite"/>
    </source>
</evidence>
<comment type="caution">
    <text evidence="4">The sequence shown here is derived from an EMBL/GenBank/DDBJ whole genome shotgun (WGS) entry which is preliminary data.</text>
</comment>
<gene>
    <name evidence="4" type="ORF">ACHAWU_008784</name>
</gene>
<feature type="region of interest" description="Disordered" evidence="1">
    <location>
        <begin position="210"/>
        <end position="242"/>
    </location>
</feature>
<feature type="compositionally biased region" description="Polar residues" evidence="1">
    <location>
        <begin position="612"/>
        <end position="634"/>
    </location>
</feature>
<reference evidence="4 5" key="1">
    <citation type="submission" date="2024-10" db="EMBL/GenBank/DDBJ databases">
        <title>Updated reference genomes for cyclostephanoid diatoms.</title>
        <authorList>
            <person name="Roberts W.R."/>
            <person name="Alverson A.J."/>
        </authorList>
    </citation>
    <scope>NUCLEOTIDE SEQUENCE [LARGE SCALE GENOMIC DNA]</scope>
    <source>
        <strain evidence="4 5">AJA232-27</strain>
    </source>
</reference>
<feature type="domain" description="DUF7495" evidence="3">
    <location>
        <begin position="658"/>
        <end position="734"/>
    </location>
</feature>
<evidence type="ECO:0000256" key="2">
    <source>
        <dbReference type="SAM" id="Phobius"/>
    </source>
</evidence>
<dbReference type="InterPro" id="IPR055918">
    <property type="entry name" value="DUF7495"/>
</dbReference>
<dbReference type="EMBL" id="JALLBG020000221">
    <property type="protein sequence ID" value="KAL3758799.1"/>
    <property type="molecule type" value="Genomic_DNA"/>
</dbReference>
<proteinExistence type="predicted"/>
<sequence length="1186" mass="129783">MGDDEVGAQQRELSQRTNQLMDSFREYVSGLGNDGSIPSTRMLMVANATNGGDAAATAANNGATDSDIIDVEKNGGGGSGGGVVTLLKGGAVDDAPILVQGELDWYGKGGLRDFSILEEDGLSYDDLDGEAPTGTASAASGGWGRGRNYNHSNRVRYKHALFRSKRFKRGLIMIALATTVIVVAVSVAKVKRQRKLPNWNEELNEMMTKEEAEKKAEMEQYQEYQQQQQQASEQQQSGLTPQQNNDKVAFDIVSEVLVHAINVTKSEEYNPDQDLYLEMAYKYQPIWISRNTTYYAGTTYASAMFACADQQPNAMFPCPYEAYCPGGEKNAPAGGYKGTDADPTQFAPILDNDNAWVQVSPHNGNECVKYDTLYGAAPAWGNVDYLNKDQTQYVMCCLASSFDVPPESTANYETTATSDSSSSGSSSSSTAEEYSTSFAPHASEEIIAAEYGNAEKYQPRWYNRNSGWGGRTYVEAVNFCSNMRSGIDTDDGLTYEGMLCPYEAICPTGPRGLPYGGTEEETLPTDGASPSSSASGLLQWAPMSDFENDWVQVSTGENMCMPYSTIYMDHPEWGTTAENEVETRFIMCCRKVVEGTSTTEQTEEEQDIVNVPTLSTPGPSISSDVEQGSGEPTDQTLMTDELAWIYEQVDDSYEMMGFARSQGWEGSNFTEALTFCTMALGEPYEPCGFESLCPNGFILDQSESDETTESDIWVPIDSAENSWYKLLNTGHCVEETTLPAALDVTRYALCCTQPVEVPVVPTSDVAPSPTLPPVSSTDGQDVASEVEYDTVYQGVHELYNPEEHTRSTGWVGQNYTAALEFCASMQSKIPCPYAAICPMGTDGAPIVSAKESATAVWAPIIDTPNGWVHIGQKNTCVKYNDMNPHPPLWGLSGENEAMTQYIVCCDEPMDDGDVEPGTKVASTAAEEIILDTMHPAWYGRKDGYHGTTHEEAELFCKSVGDMHLCPKEAYCPSGNHAVNPLFLQMPAFDGEQWAPVSNYDNEEIDLGNDWILVGTINSNQTSTCLQYDVLNDGNYPLWAVDGTKTELKENILCCSKQEALSVEYEMTKEYNSIWLDESHGWSGGSYDDAEAFCEGLGEKHICPYEAYCPHGPGMNPQGGHSADFNSEGEQWAPISGKSNAWVMIGRKHDNSATTCLTYEQLEGGEPDWGLTTDNKGAKFHIQCCSY</sequence>
<accession>A0ABD3M441</accession>
<dbReference type="Pfam" id="PF24325">
    <property type="entry name" value="DUF7495"/>
    <property type="match status" value="6"/>
</dbReference>
<evidence type="ECO:0000313" key="4">
    <source>
        <dbReference type="EMBL" id="KAL3758799.1"/>
    </source>
</evidence>
<feature type="transmembrane region" description="Helical" evidence="2">
    <location>
        <begin position="170"/>
        <end position="188"/>
    </location>
</feature>
<keyword evidence="5" id="KW-1185">Reference proteome</keyword>
<protein>
    <recommendedName>
        <fullName evidence="3">DUF7495 domain-containing protein</fullName>
    </recommendedName>
</protein>
<feature type="region of interest" description="Disordered" evidence="1">
    <location>
        <begin position="513"/>
        <end position="535"/>
    </location>
</feature>
<feature type="domain" description="DUF7495" evidence="3">
    <location>
        <begin position="803"/>
        <end position="906"/>
    </location>
</feature>
<dbReference type="Proteomes" id="UP001530293">
    <property type="component" value="Unassembled WGS sequence"/>
</dbReference>
<dbReference type="AlphaFoldDB" id="A0ABD3M441"/>
<feature type="region of interest" description="Disordered" evidence="1">
    <location>
        <begin position="611"/>
        <end position="634"/>
    </location>
</feature>
<feature type="compositionally biased region" description="Low complexity" evidence="1">
    <location>
        <begin position="413"/>
        <end position="437"/>
    </location>
</feature>
<evidence type="ECO:0000259" key="3">
    <source>
        <dbReference type="Pfam" id="PF24325"/>
    </source>
</evidence>